<evidence type="ECO:0000256" key="2">
    <source>
        <dbReference type="ARBA" id="ARBA00022741"/>
    </source>
</evidence>
<dbReference type="InterPro" id="IPR011009">
    <property type="entry name" value="Kinase-like_dom_sf"/>
</dbReference>
<evidence type="ECO:0000259" key="4">
    <source>
        <dbReference type="PROSITE" id="PS50011"/>
    </source>
</evidence>
<dbReference type="InterPro" id="IPR051931">
    <property type="entry name" value="PAK3-like"/>
</dbReference>
<dbReference type="RefSeq" id="XP_022576720.1">
    <property type="nucleotide sequence ID" value="XM_022730169.1"/>
</dbReference>
<dbReference type="GeneID" id="34616633"/>
<dbReference type="OrthoDB" id="5979581at2759"/>
<accession>A0A1L9S4X5</accession>
<evidence type="ECO:0000313" key="6">
    <source>
        <dbReference type="Proteomes" id="UP000184188"/>
    </source>
</evidence>
<dbReference type="GO" id="GO:0004672">
    <property type="term" value="F:protein kinase activity"/>
    <property type="evidence" value="ECO:0007669"/>
    <property type="project" value="InterPro"/>
</dbReference>
<dbReference type="SUPFAM" id="SSF56112">
    <property type="entry name" value="Protein kinase-like (PK-like)"/>
    <property type="match status" value="1"/>
</dbReference>
<protein>
    <recommendedName>
        <fullName evidence="4">Protein kinase domain-containing protein</fullName>
    </recommendedName>
</protein>
<dbReference type="Gene3D" id="1.10.510.10">
    <property type="entry name" value="Transferase(Phosphotransferase) domain 1"/>
    <property type="match status" value="1"/>
</dbReference>
<keyword evidence="6" id="KW-1185">Reference proteome</keyword>
<evidence type="ECO:0000313" key="5">
    <source>
        <dbReference type="EMBL" id="OJJ42210.1"/>
    </source>
</evidence>
<dbReference type="SMART" id="SM00220">
    <property type="entry name" value="S_TKc"/>
    <property type="match status" value="1"/>
</dbReference>
<evidence type="ECO:0000256" key="3">
    <source>
        <dbReference type="ARBA" id="ARBA00022840"/>
    </source>
</evidence>
<dbReference type="Pfam" id="PF00069">
    <property type="entry name" value="Pkinase"/>
    <property type="match status" value="1"/>
</dbReference>
<keyword evidence="2" id="KW-0547">Nucleotide-binding</keyword>
<reference evidence="6" key="1">
    <citation type="journal article" date="2017" name="Genome Biol.">
        <title>Comparative genomics reveals high biological diversity and specific adaptations in the industrially and medically important fungal genus Aspergillus.</title>
        <authorList>
            <person name="de Vries R.P."/>
            <person name="Riley R."/>
            <person name="Wiebenga A."/>
            <person name="Aguilar-Osorio G."/>
            <person name="Amillis S."/>
            <person name="Uchima C.A."/>
            <person name="Anderluh G."/>
            <person name="Asadollahi M."/>
            <person name="Askin M."/>
            <person name="Barry K."/>
            <person name="Battaglia E."/>
            <person name="Bayram O."/>
            <person name="Benocci T."/>
            <person name="Braus-Stromeyer S.A."/>
            <person name="Caldana C."/>
            <person name="Canovas D."/>
            <person name="Cerqueira G.C."/>
            <person name="Chen F."/>
            <person name="Chen W."/>
            <person name="Choi C."/>
            <person name="Clum A."/>
            <person name="Dos Santos R.A."/>
            <person name="Damasio A.R."/>
            <person name="Diallinas G."/>
            <person name="Emri T."/>
            <person name="Fekete E."/>
            <person name="Flipphi M."/>
            <person name="Freyberg S."/>
            <person name="Gallo A."/>
            <person name="Gournas C."/>
            <person name="Habgood R."/>
            <person name="Hainaut M."/>
            <person name="Harispe M.L."/>
            <person name="Henrissat B."/>
            <person name="Hilden K.S."/>
            <person name="Hope R."/>
            <person name="Hossain A."/>
            <person name="Karabika E."/>
            <person name="Karaffa L."/>
            <person name="Karanyi Z."/>
            <person name="Krasevec N."/>
            <person name="Kuo A."/>
            <person name="Kusch H."/>
            <person name="LaButti K."/>
            <person name="Lagendijk E.L."/>
            <person name="Lapidus A."/>
            <person name="Levasseur A."/>
            <person name="Lindquist E."/>
            <person name="Lipzen A."/>
            <person name="Logrieco A.F."/>
            <person name="MacCabe A."/>
            <person name="Maekelae M.R."/>
            <person name="Malavazi I."/>
            <person name="Melin P."/>
            <person name="Meyer V."/>
            <person name="Mielnichuk N."/>
            <person name="Miskei M."/>
            <person name="Molnar A.P."/>
            <person name="Mule G."/>
            <person name="Ngan C.Y."/>
            <person name="Orejas M."/>
            <person name="Orosz E."/>
            <person name="Ouedraogo J.P."/>
            <person name="Overkamp K.M."/>
            <person name="Park H.-S."/>
            <person name="Perrone G."/>
            <person name="Piumi F."/>
            <person name="Punt P.J."/>
            <person name="Ram A.F."/>
            <person name="Ramon A."/>
            <person name="Rauscher S."/>
            <person name="Record E."/>
            <person name="Riano-Pachon D.M."/>
            <person name="Robert V."/>
            <person name="Roehrig J."/>
            <person name="Ruller R."/>
            <person name="Salamov A."/>
            <person name="Salih N.S."/>
            <person name="Samson R.A."/>
            <person name="Sandor E."/>
            <person name="Sanguinetti M."/>
            <person name="Schuetze T."/>
            <person name="Sepcic K."/>
            <person name="Shelest E."/>
            <person name="Sherlock G."/>
            <person name="Sophianopoulou V."/>
            <person name="Squina F.M."/>
            <person name="Sun H."/>
            <person name="Susca A."/>
            <person name="Todd R.B."/>
            <person name="Tsang A."/>
            <person name="Unkles S.E."/>
            <person name="van de Wiele N."/>
            <person name="van Rossen-Uffink D."/>
            <person name="Oliveira J.V."/>
            <person name="Vesth T.C."/>
            <person name="Visser J."/>
            <person name="Yu J.-H."/>
            <person name="Zhou M."/>
            <person name="Andersen M.R."/>
            <person name="Archer D.B."/>
            <person name="Baker S.E."/>
            <person name="Benoit I."/>
            <person name="Brakhage A.A."/>
            <person name="Braus G.H."/>
            <person name="Fischer R."/>
            <person name="Frisvad J.C."/>
            <person name="Goldman G.H."/>
            <person name="Houbraken J."/>
            <person name="Oakley B."/>
            <person name="Pocsi I."/>
            <person name="Scazzocchio C."/>
            <person name="Seiboth B."/>
            <person name="vanKuyk P.A."/>
            <person name="Wortman J."/>
            <person name="Dyer P.S."/>
            <person name="Grigoriev I.V."/>
        </authorList>
    </citation>
    <scope>NUCLEOTIDE SEQUENCE [LARGE SCALE GENOMIC DNA]</scope>
    <source>
        <strain evidence="6">CBS 506.65</strain>
    </source>
</reference>
<dbReference type="AlphaFoldDB" id="A0A1L9S4X5"/>
<dbReference type="InterPro" id="IPR000719">
    <property type="entry name" value="Prot_kinase_dom"/>
</dbReference>
<dbReference type="PANTHER" id="PTHR45832:SF22">
    <property type="entry name" value="SERINE_THREONINE-PROTEIN KINASE SAMKA-RELATED"/>
    <property type="match status" value="1"/>
</dbReference>
<gene>
    <name evidence="5" type="ORF">ASPZODRAFT_77432</name>
</gene>
<name>A0A1L9S4X5_9EURO</name>
<sequence>MSLLRVGQVLRGKLGQYIVTKQIQETVWFAKNQIKDTVVVKGVEDHPRVANERDVLKRFQNRTPCLRPLIDEIHDPSRPEIIVLRHLDDHLLNSSMTKPLSRAELKYVAKHVLEALNVLHENGYVHTDVKPDNVFVNYQEGEIRFSQVQLGDLGSTCPSSSEIATQGIPIGAPIWTSPEVIMETPWNTASDIWSFGSMLISLIYGGNFNLFRPRTVPYGHEEYNLEVLKQQFRYFGPFPIKYAEIIGPETAAAIAYIMHEIPRAQLTPFSCTTEREVSRADKEFICKIMMMDWRDRPTAKQLLKDDWFQEER</sequence>
<evidence type="ECO:0000256" key="1">
    <source>
        <dbReference type="ARBA" id="ARBA00008874"/>
    </source>
</evidence>
<dbReference type="PROSITE" id="PS00108">
    <property type="entry name" value="PROTEIN_KINASE_ST"/>
    <property type="match status" value="1"/>
</dbReference>
<proteinExistence type="inferred from homology"/>
<comment type="similarity">
    <text evidence="1">Belongs to the protein kinase superfamily. STE Ser/Thr protein kinase family. STE20 subfamily.</text>
</comment>
<feature type="domain" description="Protein kinase" evidence="4">
    <location>
        <begin position="1"/>
        <end position="308"/>
    </location>
</feature>
<keyword evidence="3" id="KW-0067">ATP-binding</keyword>
<dbReference type="PROSITE" id="PS50011">
    <property type="entry name" value="PROTEIN_KINASE_DOM"/>
    <property type="match status" value="1"/>
</dbReference>
<dbReference type="STRING" id="1073090.A0A1L9S4X5"/>
<dbReference type="EMBL" id="KV878364">
    <property type="protein sequence ID" value="OJJ42210.1"/>
    <property type="molecule type" value="Genomic_DNA"/>
</dbReference>
<dbReference type="Proteomes" id="UP000184188">
    <property type="component" value="Unassembled WGS sequence"/>
</dbReference>
<dbReference type="VEuPathDB" id="FungiDB:ASPZODRAFT_77432"/>
<dbReference type="GO" id="GO:0005524">
    <property type="term" value="F:ATP binding"/>
    <property type="evidence" value="ECO:0007669"/>
    <property type="project" value="UniProtKB-KW"/>
</dbReference>
<dbReference type="PANTHER" id="PTHR45832">
    <property type="entry name" value="SERINE/THREONINE-PROTEIN KINASE SAMKA-RELATED-RELATED"/>
    <property type="match status" value="1"/>
</dbReference>
<organism evidence="5 6">
    <name type="scientific">Penicilliopsis zonata CBS 506.65</name>
    <dbReference type="NCBI Taxonomy" id="1073090"/>
    <lineage>
        <taxon>Eukaryota</taxon>
        <taxon>Fungi</taxon>
        <taxon>Dikarya</taxon>
        <taxon>Ascomycota</taxon>
        <taxon>Pezizomycotina</taxon>
        <taxon>Eurotiomycetes</taxon>
        <taxon>Eurotiomycetidae</taxon>
        <taxon>Eurotiales</taxon>
        <taxon>Aspergillaceae</taxon>
        <taxon>Penicilliopsis</taxon>
    </lineage>
</organism>
<dbReference type="InterPro" id="IPR008271">
    <property type="entry name" value="Ser/Thr_kinase_AS"/>
</dbReference>